<proteinExistence type="predicted"/>
<protein>
    <recommendedName>
        <fullName evidence="3">DUF4258 domain-containing protein</fullName>
    </recommendedName>
</protein>
<accession>A0A1F4U7I2</accession>
<dbReference type="Proteomes" id="UP000179242">
    <property type="component" value="Unassembled WGS sequence"/>
</dbReference>
<reference evidence="1 2" key="1">
    <citation type="journal article" date="2016" name="Nat. Commun.">
        <title>Thousands of microbial genomes shed light on interconnected biogeochemical processes in an aquifer system.</title>
        <authorList>
            <person name="Anantharaman K."/>
            <person name="Brown C.T."/>
            <person name="Hug L.A."/>
            <person name="Sharon I."/>
            <person name="Castelle C.J."/>
            <person name="Probst A.J."/>
            <person name="Thomas B.C."/>
            <person name="Singh A."/>
            <person name="Wilkins M.J."/>
            <person name="Karaoz U."/>
            <person name="Brodie E.L."/>
            <person name="Williams K.H."/>
            <person name="Hubbard S.S."/>
            <person name="Banfield J.F."/>
        </authorList>
    </citation>
    <scope>NUCLEOTIDE SEQUENCE [LARGE SCALE GENOMIC DNA]</scope>
</reference>
<sequence>MPNFKFCSHAEAKFQILKEHGFLITKKQVINTIKEYDSKEKGKDNRVVFQKIFDEDHVLRVICEKNNGKIVVVTFYPGRRSYYEN</sequence>
<comment type="caution">
    <text evidence="1">The sequence shown here is derived from an EMBL/GenBank/DDBJ whole genome shotgun (WGS) entry which is preliminary data.</text>
</comment>
<evidence type="ECO:0008006" key="3">
    <source>
        <dbReference type="Google" id="ProtNLM"/>
    </source>
</evidence>
<gene>
    <name evidence="1" type="ORF">A2438_00575</name>
</gene>
<dbReference type="AlphaFoldDB" id="A0A1F4U7I2"/>
<evidence type="ECO:0000313" key="2">
    <source>
        <dbReference type="Proteomes" id="UP000179242"/>
    </source>
</evidence>
<name>A0A1F4U7I2_UNCSA</name>
<evidence type="ECO:0000313" key="1">
    <source>
        <dbReference type="EMBL" id="OGC40780.1"/>
    </source>
</evidence>
<dbReference type="EMBL" id="MEUJ01000002">
    <property type="protein sequence ID" value="OGC40780.1"/>
    <property type="molecule type" value="Genomic_DNA"/>
</dbReference>
<organism evidence="1 2">
    <name type="scientific">candidate division WOR-1 bacterium RIFOXYC2_FULL_46_14</name>
    <dbReference type="NCBI Taxonomy" id="1802587"/>
    <lineage>
        <taxon>Bacteria</taxon>
        <taxon>Bacillati</taxon>
        <taxon>Saganbacteria</taxon>
    </lineage>
</organism>